<dbReference type="Gene3D" id="1.25.40.20">
    <property type="entry name" value="Ankyrin repeat-containing domain"/>
    <property type="match status" value="2"/>
</dbReference>
<keyword evidence="2" id="KW-0040">ANK repeat</keyword>
<organism evidence="3">
    <name type="scientific">Chromera velia CCMP2878</name>
    <dbReference type="NCBI Taxonomy" id="1169474"/>
    <lineage>
        <taxon>Eukaryota</taxon>
        <taxon>Sar</taxon>
        <taxon>Alveolata</taxon>
        <taxon>Colpodellida</taxon>
        <taxon>Chromeraceae</taxon>
        <taxon>Chromera</taxon>
    </lineage>
</organism>
<reference evidence="3" key="1">
    <citation type="submission" date="2014-11" db="EMBL/GenBank/DDBJ databases">
        <authorList>
            <person name="Otto D Thomas"/>
            <person name="Naeem Raeece"/>
        </authorList>
    </citation>
    <scope>NUCLEOTIDE SEQUENCE</scope>
</reference>
<dbReference type="InterPro" id="IPR002110">
    <property type="entry name" value="Ankyrin_rpt"/>
</dbReference>
<dbReference type="PANTHER" id="PTHR24189:SF50">
    <property type="entry name" value="ANKYRIN REPEAT AND SOCS BOX PROTEIN 2"/>
    <property type="match status" value="1"/>
</dbReference>
<dbReference type="VEuPathDB" id="CryptoDB:Cvel_16518"/>
<dbReference type="InterPro" id="IPR050745">
    <property type="entry name" value="Multifunctional_regulatory"/>
</dbReference>
<keyword evidence="1" id="KW-0677">Repeat</keyword>
<protein>
    <submittedName>
        <fullName evidence="3">Uncharacterized protein</fullName>
    </submittedName>
</protein>
<evidence type="ECO:0000313" key="3">
    <source>
        <dbReference type="EMBL" id="CEM11366.1"/>
    </source>
</evidence>
<dbReference type="PANTHER" id="PTHR24189">
    <property type="entry name" value="MYOTROPHIN"/>
    <property type="match status" value="1"/>
</dbReference>
<evidence type="ECO:0000256" key="2">
    <source>
        <dbReference type="ARBA" id="ARBA00023043"/>
    </source>
</evidence>
<evidence type="ECO:0000256" key="1">
    <source>
        <dbReference type="ARBA" id="ARBA00022737"/>
    </source>
</evidence>
<dbReference type="EMBL" id="CDMZ01000302">
    <property type="protein sequence ID" value="CEM11366.1"/>
    <property type="molecule type" value="Genomic_DNA"/>
</dbReference>
<dbReference type="SUPFAM" id="SSF48403">
    <property type="entry name" value="Ankyrin repeat"/>
    <property type="match status" value="1"/>
</dbReference>
<gene>
    <name evidence="3" type="ORF">Cvel_16518</name>
</gene>
<dbReference type="SMART" id="SM00248">
    <property type="entry name" value="ANK"/>
    <property type="match status" value="6"/>
</dbReference>
<sequence length="656" mass="72448">MCVALERAEPDCAQDDVTTLKQLQEIDTLDLHRRFPALLRRACEKKALQCAVALSHSSSFYPFQLFSAALVKQLDRETLKVLIEQGELHLDSWFEVEDKWVSGEWGEPWNGWQDDSDDNDSVGEIYGRLKYWKPLLILFIDAHNFECAEFLLEAGARTDVCEWASEWLAGGDSEGGAQKYDSYLQLSHRRHWQITLFCPGKTPLHSLLLSVRGSPGALSLTEDEWYAQKFRLLQRIVAVASKSNTQCLEWQSSIPVAGLQTEMCSLSLACFLLQVEAVVELLAAREAALGREEGARLIAFAMTPGPTYTFGRSHRETQERCIAVLKALAEGGADLSASSALYEACMVNAESVFDFLLETGVSPKRVGEICSPVALAVCMQYRRWSMAEKLLSRGTDPNEAHACGGVTGSRVLAVEAYLVASARLLLYERETELQMKVLEGLARAKADFKSPIRDGKYTPLSFAIEFRLTEEAEFLLRHGVSMGARPDLLEGRLRESHASPWLNNIICTPSCQGPELEKILRSLPASVVNSPTKVFKTCFCTEVLESPLGAALAAQYSGGLKALIEAGANVNVATRTRRVQRDPTKPYAPLLLAFETRQWEAAKILVQGGADTKCVREMWLESEGETDTPACLQDCPATLLSLIRPVLTASAPSESG</sequence>
<dbReference type="AlphaFoldDB" id="A0A0G4FEH4"/>
<accession>A0A0G4FEH4</accession>
<dbReference type="PhylomeDB" id="A0A0G4FEH4"/>
<name>A0A0G4FEH4_9ALVE</name>
<dbReference type="InterPro" id="IPR036770">
    <property type="entry name" value="Ankyrin_rpt-contain_sf"/>
</dbReference>
<proteinExistence type="predicted"/>